<accession>A0ACC0GEZ8</accession>
<sequence length="92" mass="9932">MEATKSSDQTFPAADVDKELNPGQNKNFEVDPVSSQVAASIETKEQAEAAKTQKEREKKDALQTLKSTIIISGIVVAVAGAIFVITKKLKEK</sequence>
<dbReference type="EMBL" id="CM045767">
    <property type="protein sequence ID" value="KAI7998641.1"/>
    <property type="molecule type" value="Genomic_DNA"/>
</dbReference>
<dbReference type="Proteomes" id="UP001060215">
    <property type="component" value="Chromosome 10"/>
</dbReference>
<protein>
    <submittedName>
        <fullName evidence="1">Uncharacterized protein</fullName>
    </submittedName>
</protein>
<comment type="caution">
    <text evidence="1">The sequence shown here is derived from an EMBL/GenBank/DDBJ whole genome shotgun (WGS) entry which is preliminary data.</text>
</comment>
<reference evidence="1 2" key="1">
    <citation type="journal article" date="2022" name="Plant J.">
        <title>Chromosome-level genome of Camellia lanceoleosa provides a valuable resource for understanding genome evolution and self-incompatibility.</title>
        <authorList>
            <person name="Gong W."/>
            <person name="Xiao S."/>
            <person name="Wang L."/>
            <person name="Liao Z."/>
            <person name="Chang Y."/>
            <person name="Mo W."/>
            <person name="Hu G."/>
            <person name="Li W."/>
            <person name="Zhao G."/>
            <person name="Zhu H."/>
            <person name="Hu X."/>
            <person name="Ji K."/>
            <person name="Xiang X."/>
            <person name="Song Q."/>
            <person name="Yuan D."/>
            <person name="Jin S."/>
            <person name="Zhang L."/>
        </authorList>
    </citation>
    <scope>NUCLEOTIDE SEQUENCE [LARGE SCALE GENOMIC DNA]</scope>
    <source>
        <strain evidence="1">SQ_2022a</strain>
    </source>
</reference>
<keyword evidence="2" id="KW-1185">Reference proteome</keyword>
<name>A0ACC0GEZ8_9ERIC</name>
<evidence type="ECO:0000313" key="2">
    <source>
        <dbReference type="Proteomes" id="UP001060215"/>
    </source>
</evidence>
<gene>
    <name evidence="1" type="ORF">LOK49_LG10G01375</name>
</gene>
<organism evidence="1 2">
    <name type="scientific">Camellia lanceoleosa</name>
    <dbReference type="NCBI Taxonomy" id="1840588"/>
    <lineage>
        <taxon>Eukaryota</taxon>
        <taxon>Viridiplantae</taxon>
        <taxon>Streptophyta</taxon>
        <taxon>Embryophyta</taxon>
        <taxon>Tracheophyta</taxon>
        <taxon>Spermatophyta</taxon>
        <taxon>Magnoliopsida</taxon>
        <taxon>eudicotyledons</taxon>
        <taxon>Gunneridae</taxon>
        <taxon>Pentapetalae</taxon>
        <taxon>asterids</taxon>
        <taxon>Ericales</taxon>
        <taxon>Theaceae</taxon>
        <taxon>Camellia</taxon>
    </lineage>
</organism>
<evidence type="ECO:0000313" key="1">
    <source>
        <dbReference type="EMBL" id="KAI7998641.1"/>
    </source>
</evidence>
<proteinExistence type="predicted"/>